<dbReference type="PANTHER" id="PTHR47572:SF4">
    <property type="entry name" value="LACTONASE DRP35"/>
    <property type="match status" value="1"/>
</dbReference>
<dbReference type="Gene3D" id="2.120.10.30">
    <property type="entry name" value="TolB, C-terminal domain"/>
    <property type="match status" value="1"/>
</dbReference>
<feature type="domain" description="SMP-30/Gluconolactonase/LRE-like region" evidence="3">
    <location>
        <begin position="146"/>
        <end position="440"/>
    </location>
</feature>
<dbReference type="PANTHER" id="PTHR47572">
    <property type="entry name" value="LIPOPROTEIN-RELATED"/>
    <property type="match status" value="1"/>
</dbReference>
<keyword evidence="1" id="KW-0378">Hydrolase</keyword>
<evidence type="ECO:0000313" key="4">
    <source>
        <dbReference type="EMBL" id="KGJ66838.1"/>
    </source>
</evidence>
<dbReference type="GO" id="GO:0016787">
    <property type="term" value="F:hydrolase activity"/>
    <property type="evidence" value="ECO:0007669"/>
    <property type="project" value="UniProtKB-KW"/>
</dbReference>
<protein>
    <submittedName>
        <fullName evidence="4">Putative gluconolactonase</fullName>
    </submittedName>
</protein>
<feature type="region of interest" description="Disordered" evidence="2">
    <location>
        <begin position="86"/>
        <end position="108"/>
    </location>
</feature>
<evidence type="ECO:0000256" key="1">
    <source>
        <dbReference type="ARBA" id="ARBA00022801"/>
    </source>
</evidence>
<accession>A0A837CCW9</accession>
<dbReference type="EMBL" id="ADOU02000005">
    <property type="protein sequence ID" value="KGJ66838.1"/>
    <property type="molecule type" value="Genomic_DNA"/>
</dbReference>
<dbReference type="Pfam" id="PF08450">
    <property type="entry name" value="SGL"/>
    <property type="match status" value="1"/>
</dbReference>
<dbReference type="InterPro" id="IPR013658">
    <property type="entry name" value="SGL"/>
</dbReference>
<dbReference type="InterPro" id="IPR051262">
    <property type="entry name" value="SMP-30/CGR1_Lactonase"/>
</dbReference>
<dbReference type="Proteomes" id="UP000024900">
    <property type="component" value="Unassembled WGS sequence"/>
</dbReference>
<evidence type="ECO:0000313" key="5">
    <source>
        <dbReference type="Proteomes" id="UP000024900"/>
    </source>
</evidence>
<evidence type="ECO:0000259" key="3">
    <source>
        <dbReference type="Pfam" id="PF08450"/>
    </source>
</evidence>
<dbReference type="InterPro" id="IPR011042">
    <property type="entry name" value="6-blade_b-propeller_TolB-like"/>
</dbReference>
<evidence type="ECO:0000256" key="2">
    <source>
        <dbReference type="SAM" id="MobiDB-lite"/>
    </source>
</evidence>
<name>A0A837CCW9_9BRAD</name>
<feature type="compositionally biased region" description="Low complexity" evidence="2">
    <location>
        <begin position="86"/>
        <end position="102"/>
    </location>
</feature>
<feature type="compositionally biased region" description="Basic and acidic residues" evidence="2">
    <location>
        <begin position="37"/>
        <end position="61"/>
    </location>
</feature>
<sequence>MRRCCGDLAASRGGCEPASRNLTRTRLTFAALGRINRPAEHDREDAMTRQEARDHEPRDQDAALSRRTLVRGLALGAAAAMAGPALAQTGPAAPPTTITTPPRDFGPNGAPTTYFWDPDIIAVDPSFDDLAQPNTAIKRLYTGVLWAEGPAWSAQGRYLLWSDIPNNRQMRWSEDDGRISVFRSPSNNSNGNSFDFQGRQLSCEHLTRRVTRYEHDGTATVLCDNYNGKKLNSPNDVVAHPDGSYWFTDPPYGGQLYEGEPDAAGGPSNSGGKLNPRIGQPAGFTPGKRELPTNCYRIDPSGRVDLVVTEEQVPDPNGLCFSPDFKKLYVVSTGKGPGDSGPGGKGEIFVFDVGADNKLSNQKRFSECTIDGVKCGPDGVRCDVNGNVWASSNAGRAVGYSGVTVWSPEGKLLGRIRLPEVCGNICFGGPKRNRLFMAASQSLYAVFTATQGAGPG</sequence>
<reference evidence="4 5" key="1">
    <citation type="journal article" date="2014" name="BMC Genomics">
        <title>Comparative genomics of Bradyrhizobium japonicum CPAC 15 and Bradyrhizobium diazoefficiens CPAC 7: elite model strains for understanding symbiotic performance with soybean.</title>
        <authorList>
            <person name="Siqueira A.F."/>
            <person name="Ormeno-Orrillo E."/>
            <person name="Souza R.C."/>
            <person name="Rodrigues E.P."/>
            <person name="Almeida L.G."/>
            <person name="Barcellos F.G."/>
            <person name="Batista J.S."/>
            <person name="Nakatami A.S."/>
            <person name="Martinez-Romero E."/>
            <person name="Vasconcelos A.T."/>
            <person name="Hungria M."/>
        </authorList>
    </citation>
    <scope>NUCLEOTIDE SEQUENCE [LARGE SCALE GENOMIC DNA]</scope>
    <source>
        <strain evidence="4 5">SEMIA 5080</strain>
    </source>
</reference>
<feature type="region of interest" description="Disordered" evidence="2">
    <location>
        <begin position="37"/>
        <end position="62"/>
    </location>
</feature>
<proteinExistence type="predicted"/>
<gene>
    <name evidence="4" type="ORF">BJA5080_03457</name>
</gene>
<comment type="caution">
    <text evidence="4">The sequence shown here is derived from an EMBL/GenBank/DDBJ whole genome shotgun (WGS) entry which is preliminary data.</text>
</comment>
<dbReference type="SUPFAM" id="SSF63829">
    <property type="entry name" value="Calcium-dependent phosphotriesterase"/>
    <property type="match status" value="1"/>
</dbReference>
<dbReference type="AlphaFoldDB" id="A0A837CCW9"/>
<organism evidence="4 5">
    <name type="scientific">Bradyrhizobium diazoefficiens SEMIA 5080</name>
    <dbReference type="NCBI Taxonomy" id="754504"/>
    <lineage>
        <taxon>Bacteria</taxon>
        <taxon>Pseudomonadati</taxon>
        <taxon>Pseudomonadota</taxon>
        <taxon>Alphaproteobacteria</taxon>
        <taxon>Hyphomicrobiales</taxon>
        <taxon>Nitrobacteraceae</taxon>
        <taxon>Bradyrhizobium</taxon>
    </lineage>
</organism>